<evidence type="ECO:0000256" key="12">
    <source>
        <dbReference type="RuleBase" id="RU003784"/>
    </source>
</evidence>
<comment type="similarity">
    <text evidence="3 10 13">Belongs to the IPP transferase family.</text>
</comment>
<dbReference type="EC" id="2.5.1.75" evidence="10"/>
<comment type="caution">
    <text evidence="14">The sequence shown here is derived from an EMBL/GenBank/DDBJ whole genome shotgun (WGS) entry which is preliminary data.</text>
</comment>
<keyword evidence="5 10" id="KW-0819">tRNA processing</keyword>
<dbReference type="Gene3D" id="1.10.20.140">
    <property type="match status" value="1"/>
</dbReference>
<dbReference type="EMBL" id="BMYM01000004">
    <property type="protein sequence ID" value="GHD38849.1"/>
    <property type="molecule type" value="Genomic_DNA"/>
</dbReference>
<name>A0A919CM06_9GAMM</name>
<protein>
    <recommendedName>
        <fullName evidence="10">tRNA dimethylallyltransferase</fullName>
        <ecNumber evidence="10">2.5.1.75</ecNumber>
    </recommendedName>
    <alternativeName>
        <fullName evidence="10">Dimethylallyl diphosphate:tRNA dimethylallyltransferase</fullName>
        <shortName evidence="10">DMAPP:tRNA dimethylallyltransferase</shortName>
        <shortName evidence="10">DMATase</shortName>
    </alternativeName>
    <alternativeName>
        <fullName evidence="10">Isopentenyl-diphosphate:tRNA isopentenyltransferase</fullName>
        <shortName evidence="10">IPP transferase</shortName>
        <shortName evidence="10">IPPT</shortName>
        <shortName evidence="10">IPTase</shortName>
    </alternativeName>
</protein>
<evidence type="ECO:0000256" key="4">
    <source>
        <dbReference type="ARBA" id="ARBA00022679"/>
    </source>
</evidence>
<feature type="binding site" evidence="10">
    <location>
        <begin position="13"/>
        <end position="20"/>
    </location>
    <ligand>
        <name>ATP</name>
        <dbReference type="ChEBI" id="CHEBI:30616"/>
    </ligand>
</feature>
<dbReference type="Pfam" id="PF01715">
    <property type="entry name" value="IPPT"/>
    <property type="match status" value="1"/>
</dbReference>
<feature type="region of interest" description="Interaction with substrate tRNA" evidence="10">
    <location>
        <begin position="38"/>
        <end position="41"/>
    </location>
</feature>
<dbReference type="Gene3D" id="3.40.50.300">
    <property type="entry name" value="P-loop containing nucleotide triphosphate hydrolases"/>
    <property type="match status" value="1"/>
</dbReference>
<keyword evidence="6 10" id="KW-0547">Nucleotide-binding</keyword>
<accession>A0A919CM06</accession>
<reference evidence="14" key="1">
    <citation type="journal article" date="2014" name="Int. J. Syst. Evol. Microbiol.">
        <title>Complete genome sequence of Corynebacterium casei LMG S-19264T (=DSM 44701T), isolated from a smear-ripened cheese.</title>
        <authorList>
            <consortium name="US DOE Joint Genome Institute (JGI-PGF)"/>
            <person name="Walter F."/>
            <person name="Albersmeier A."/>
            <person name="Kalinowski J."/>
            <person name="Ruckert C."/>
        </authorList>
    </citation>
    <scope>NUCLEOTIDE SEQUENCE</scope>
    <source>
        <strain evidence="14">KCTC 23430</strain>
    </source>
</reference>
<keyword evidence="4 10" id="KW-0808">Transferase</keyword>
<comment type="cofactor">
    <cofactor evidence="1 10">
        <name>Mg(2+)</name>
        <dbReference type="ChEBI" id="CHEBI:18420"/>
    </cofactor>
</comment>
<dbReference type="HAMAP" id="MF_00185">
    <property type="entry name" value="IPP_trans"/>
    <property type="match status" value="1"/>
</dbReference>
<feature type="region of interest" description="Interaction with substrate tRNA" evidence="10">
    <location>
        <begin position="156"/>
        <end position="160"/>
    </location>
</feature>
<proteinExistence type="inferred from homology"/>
<dbReference type="InterPro" id="IPR018022">
    <property type="entry name" value="IPT"/>
</dbReference>
<evidence type="ECO:0000256" key="11">
    <source>
        <dbReference type="RuleBase" id="RU003783"/>
    </source>
</evidence>
<comment type="catalytic activity">
    <reaction evidence="9 10 11">
        <text>adenosine(37) in tRNA + dimethylallyl diphosphate = N(6)-dimethylallyladenosine(37) in tRNA + diphosphate</text>
        <dbReference type="Rhea" id="RHEA:26482"/>
        <dbReference type="Rhea" id="RHEA-COMP:10162"/>
        <dbReference type="Rhea" id="RHEA-COMP:10375"/>
        <dbReference type="ChEBI" id="CHEBI:33019"/>
        <dbReference type="ChEBI" id="CHEBI:57623"/>
        <dbReference type="ChEBI" id="CHEBI:74411"/>
        <dbReference type="ChEBI" id="CHEBI:74415"/>
        <dbReference type="EC" id="2.5.1.75"/>
    </reaction>
</comment>
<evidence type="ECO:0000256" key="9">
    <source>
        <dbReference type="ARBA" id="ARBA00049563"/>
    </source>
</evidence>
<keyword evidence="8 10" id="KW-0460">Magnesium</keyword>
<evidence type="ECO:0000313" key="15">
    <source>
        <dbReference type="Proteomes" id="UP000644693"/>
    </source>
</evidence>
<organism evidence="14 15">
    <name type="scientific">Parahalioglobus pacificus</name>
    <dbReference type="NCBI Taxonomy" id="930806"/>
    <lineage>
        <taxon>Bacteria</taxon>
        <taxon>Pseudomonadati</taxon>
        <taxon>Pseudomonadota</taxon>
        <taxon>Gammaproteobacteria</taxon>
        <taxon>Cellvibrionales</taxon>
        <taxon>Halieaceae</taxon>
        <taxon>Parahalioglobus</taxon>
    </lineage>
</organism>
<dbReference type="FunFam" id="1.10.20.140:FF:000001">
    <property type="entry name" value="tRNA dimethylallyltransferase"/>
    <property type="match status" value="1"/>
</dbReference>
<evidence type="ECO:0000256" key="1">
    <source>
        <dbReference type="ARBA" id="ARBA00001946"/>
    </source>
</evidence>
<dbReference type="PANTHER" id="PTHR11088">
    <property type="entry name" value="TRNA DIMETHYLALLYLTRANSFERASE"/>
    <property type="match status" value="1"/>
</dbReference>
<dbReference type="InterPro" id="IPR039657">
    <property type="entry name" value="Dimethylallyltransferase"/>
</dbReference>
<dbReference type="NCBIfam" id="TIGR00174">
    <property type="entry name" value="miaA"/>
    <property type="match status" value="1"/>
</dbReference>
<evidence type="ECO:0000256" key="5">
    <source>
        <dbReference type="ARBA" id="ARBA00022694"/>
    </source>
</evidence>
<feature type="binding site" evidence="10">
    <location>
        <begin position="15"/>
        <end position="20"/>
    </location>
    <ligand>
        <name>substrate</name>
    </ligand>
</feature>
<sequence length="324" mass="35735">MATLPVDVVCIMGPTASGKTALAESLSRHLECDLISVDSALVYTGLDIGAARPDLPHALVDIRDPAQVYSAAEFAADALKLIEESVGRGRLPVLVGGTMLYFRALLQGLSPMPEADQDIRRALEEEAQAIGWPALHQQLAAVDPVAAAQIHPNHSQRISRALEVYRASGVPISQWQSQPAVAPLLDRYRTLQLAIAPTERSVLHDRIRARFEIMMRQGFLEEVAALYARDDIGDSAPALRAVGYRQLWEHLAGRCTLDEAIDKGIAATRQLAKRQLTWLRQWPDLQWIHTDERGNVVYTTLSDSEEKFGDPVNPLLKYLGINPT</sequence>
<evidence type="ECO:0000256" key="13">
    <source>
        <dbReference type="RuleBase" id="RU003785"/>
    </source>
</evidence>
<evidence type="ECO:0000256" key="8">
    <source>
        <dbReference type="ARBA" id="ARBA00022842"/>
    </source>
</evidence>
<evidence type="ECO:0000256" key="2">
    <source>
        <dbReference type="ARBA" id="ARBA00003213"/>
    </source>
</evidence>
<keyword evidence="15" id="KW-1185">Reference proteome</keyword>
<dbReference type="Proteomes" id="UP000644693">
    <property type="component" value="Unassembled WGS sequence"/>
</dbReference>
<keyword evidence="7 10" id="KW-0067">ATP-binding</keyword>
<comment type="caution">
    <text evidence="10">Lacks conserved residue(s) required for the propagation of feature annotation.</text>
</comment>
<gene>
    <name evidence="10 14" type="primary">miaA</name>
    <name evidence="14" type="ORF">GCM10007053_29810</name>
</gene>
<feature type="site" description="Interaction with substrate tRNA" evidence="10">
    <location>
        <position position="120"/>
    </location>
</feature>
<evidence type="ECO:0000313" key="14">
    <source>
        <dbReference type="EMBL" id="GHD38849.1"/>
    </source>
</evidence>
<dbReference type="SUPFAM" id="SSF52540">
    <property type="entry name" value="P-loop containing nucleoside triphosphate hydrolases"/>
    <property type="match status" value="2"/>
</dbReference>
<dbReference type="GO" id="GO:0006400">
    <property type="term" value="P:tRNA modification"/>
    <property type="evidence" value="ECO:0007669"/>
    <property type="project" value="TreeGrafter"/>
</dbReference>
<dbReference type="RefSeq" id="WP_229802799.1">
    <property type="nucleotide sequence ID" value="NZ_BMYM01000004.1"/>
</dbReference>
<dbReference type="InterPro" id="IPR027417">
    <property type="entry name" value="P-loop_NTPase"/>
</dbReference>
<dbReference type="GO" id="GO:0005524">
    <property type="term" value="F:ATP binding"/>
    <property type="evidence" value="ECO:0007669"/>
    <property type="project" value="UniProtKB-UniRule"/>
</dbReference>
<evidence type="ECO:0000256" key="10">
    <source>
        <dbReference type="HAMAP-Rule" id="MF_00185"/>
    </source>
</evidence>
<comment type="subunit">
    <text evidence="10">Monomer.</text>
</comment>
<dbReference type="AlphaFoldDB" id="A0A919CM06"/>
<comment type="function">
    <text evidence="2 10 12">Catalyzes the transfer of a dimethylallyl group onto the adenine at position 37 in tRNAs that read codons beginning with uridine, leading to the formation of N6-(dimethylallyl)adenosine (i(6)A).</text>
</comment>
<evidence type="ECO:0000256" key="7">
    <source>
        <dbReference type="ARBA" id="ARBA00022840"/>
    </source>
</evidence>
<reference evidence="14" key="2">
    <citation type="submission" date="2020-09" db="EMBL/GenBank/DDBJ databases">
        <authorList>
            <person name="Sun Q."/>
            <person name="Kim S."/>
        </authorList>
    </citation>
    <scope>NUCLEOTIDE SEQUENCE</scope>
    <source>
        <strain evidence="14">KCTC 23430</strain>
    </source>
</reference>
<evidence type="ECO:0000256" key="3">
    <source>
        <dbReference type="ARBA" id="ARBA00005842"/>
    </source>
</evidence>
<dbReference type="PANTHER" id="PTHR11088:SF60">
    <property type="entry name" value="TRNA DIMETHYLALLYLTRANSFERASE"/>
    <property type="match status" value="1"/>
</dbReference>
<evidence type="ECO:0000256" key="6">
    <source>
        <dbReference type="ARBA" id="ARBA00022741"/>
    </source>
</evidence>
<feature type="site" description="Interaction with substrate tRNA" evidence="10">
    <location>
        <position position="98"/>
    </location>
</feature>
<dbReference type="GO" id="GO:0052381">
    <property type="term" value="F:tRNA dimethylallyltransferase activity"/>
    <property type="evidence" value="ECO:0007669"/>
    <property type="project" value="UniProtKB-UniRule"/>
</dbReference>